<dbReference type="InterPro" id="IPR019554">
    <property type="entry name" value="Soluble_ligand-bd"/>
</dbReference>
<feature type="domain" description="Soluble ligand binding" evidence="3">
    <location>
        <begin position="63"/>
        <end position="120"/>
    </location>
</feature>
<keyword evidence="2" id="KW-1133">Transmembrane helix</keyword>
<dbReference type="SUPFAM" id="SSF81585">
    <property type="entry name" value="PsbU/PolX domain-like"/>
    <property type="match status" value="1"/>
</dbReference>
<dbReference type="Pfam" id="PF12836">
    <property type="entry name" value="HHH_3"/>
    <property type="match status" value="1"/>
</dbReference>
<gene>
    <name evidence="4" type="ORF">UX78_C0029G0008</name>
</gene>
<evidence type="ECO:0000313" key="4">
    <source>
        <dbReference type="EMBL" id="KKU54981.1"/>
    </source>
</evidence>
<dbReference type="Gene3D" id="1.10.150.320">
    <property type="entry name" value="Photosystem II 12 kDa extrinsic protein"/>
    <property type="match status" value="1"/>
</dbReference>
<keyword evidence="2" id="KW-0472">Membrane</keyword>
<dbReference type="InterPro" id="IPR051675">
    <property type="entry name" value="Endo/Exo/Phosphatase_dom_1"/>
</dbReference>
<evidence type="ECO:0000259" key="3">
    <source>
        <dbReference type="Pfam" id="PF10531"/>
    </source>
</evidence>
<dbReference type="AlphaFoldDB" id="A0A0G1RCU4"/>
<feature type="transmembrane region" description="Helical" evidence="2">
    <location>
        <begin position="15"/>
        <end position="34"/>
    </location>
</feature>
<dbReference type="PANTHER" id="PTHR21180:SF32">
    <property type="entry name" value="ENDONUCLEASE_EXONUCLEASE_PHOSPHATASE FAMILY DOMAIN-CONTAINING PROTEIN 1"/>
    <property type="match status" value="1"/>
</dbReference>
<protein>
    <submittedName>
        <fullName evidence="4">Competence protein</fullName>
    </submittedName>
</protein>
<proteinExistence type="predicted"/>
<evidence type="ECO:0000256" key="2">
    <source>
        <dbReference type="SAM" id="Phobius"/>
    </source>
</evidence>
<evidence type="ECO:0000313" key="5">
    <source>
        <dbReference type="Proteomes" id="UP000034607"/>
    </source>
</evidence>
<organism evidence="4 5">
    <name type="scientific">Candidatus Amesbacteria bacterium GW2011_GWA2_47_11</name>
    <dbReference type="NCBI Taxonomy" id="1618357"/>
    <lineage>
        <taxon>Bacteria</taxon>
        <taxon>Candidatus Amesiibacteriota</taxon>
    </lineage>
</organism>
<accession>A0A0G1RCU4</accession>
<feature type="region of interest" description="Disordered" evidence="1">
    <location>
        <begin position="125"/>
        <end position="153"/>
    </location>
</feature>
<dbReference type="Proteomes" id="UP000034607">
    <property type="component" value="Unassembled WGS sequence"/>
</dbReference>
<dbReference type="Pfam" id="PF10531">
    <property type="entry name" value="SLBB"/>
    <property type="match status" value="1"/>
</dbReference>
<dbReference type="GO" id="GO:0015627">
    <property type="term" value="C:type II protein secretion system complex"/>
    <property type="evidence" value="ECO:0007669"/>
    <property type="project" value="TreeGrafter"/>
</dbReference>
<dbReference type="PANTHER" id="PTHR21180">
    <property type="entry name" value="ENDONUCLEASE/EXONUCLEASE/PHOSPHATASE FAMILY DOMAIN-CONTAINING PROTEIN 1"/>
    <property type="match status" value="1"/>
</dbReference>
<dbReference type="GO" id="GO:0015628">
    <property type="term" value="P:protein secretion by the type II secretion system"/>
    <property type="evidence" value="ECO:0007669"/>
    <property type="project" value="TreeGrafter"/>
</dbReference>
<sequence length="216" mass="23522">MDEMRLEEALRERRFEVILALCGLILVGTGVFWWRGGGKTETQIEILPEAAQSQNQSGEGTVVVDVAGAVSSPGVYRLGSGARVEEAIASAGGVTAEADEEWMGRNINLSVKLVDGMKIYIPARNQNTGEASTSRANSQNSNQTPEEKTQNNGALQVKIDINSASQTQLEELPGVGPVTAGKIIAGRPYMRIEELIEKKIVNQRVWEQIQDKISLW</sequence>
<dbReference type="EMBL" id="LCNM01000029">
    <property type="protein sequence ID" value="KKU54981.1"/>
    <property type="molecule type" value="Genomic_DNA"/>
</dbReference>
<name>A0A0G1RCU4_9BACT</name>
<comment type="caution">
    <text evidence="4">The sequence shown here is derived from an EMBL/GenBank/DDBJ whole genome shotgun (WGS) entry which is preliminary data.</text>
</comment>
<reference evidence="4 5" key="1">
    <citation type="journal article" date="2015" name="Nature">
        <title>rRNA introns, odd ribosomes, and small enigmatic genomes across a large radiation of phyla.</title>
        <authorList>
            <person name="Brown C.T."/>
            <person name="Hug L.A."/>
            <person name="Thomas B.C."/>
            <person name="Sharon I."/>
            <person name="Castelle C.J."/>
            <person name="Singh A."/>
            <person name="Wilkins M.J."/>
            <person name="Williams K.H."/>
            <person name="Banfield J.F."/>
        </authorList>
    </citation>
    <scope>NUCLEOTIDE SEQUENCE [LARGE SCALE GENOMIC DNA]</scope>
</reference>
<keyword evidence="2" id="KW-0812">Transmembrane</keyword>
<evidence type="ECO:0000256" key="1">
    <source>
        <dbReference type="SAM" id="MobiDB-lite"/>
    </source>
</evidence>